<dbReference type="GO" id="GO:0003743">
    <property type="term" value="F:translation initiation factor activity"/>
    <property type="evidence" value="ECO:0007669"/>
    <property type="project" value="UniProtKB-UniRule"/>
</dbReference>
<evidence type="ECO:0000313" key="13">
    <source>
        <dbReference type="Proteomes" id="UP000005730"/>
    </source>
</evidence>
<dbReference type="InterPro" id="IPR044145">
    <property type="entry name" value="IF2_II"/>
</dbReference>
<evidence type="ECO:0000256" key="6">
    <source>
        <dbReference type="ARBA" id="ARBA00023134"/>
    </source>
</evidence>
<dbReference type="CDD" id="cd01887">
    <property type="entry name" value="IF2_eIF5B"/>
    <property type="match status" value="1"/>
</dbReference>
<dbReference type="NCBIfam" id="TIGR00487">
    <property type="entry name" value="IF-2"/>
    <property type="match status" value="1"/>
</dbReference>
<feature type="binding site" evidence="8">
    <location>
        <begin position="180"/>
        <end position="187"/>
    </location>
    <ligand>
        <name>GTP</name>
        <dbReference type="ChEBI" id="CHEBI:37565"/>
    </ligand>
</feature>
<evidence type="ECO:0000259" key="11">
    <source>
        <dbReference type="PROSITE" id="PS51722"/>
    </source>
</evidence>
<dbReference type="InterPro" id="IPR036925">
    <property type="entry name" value="TIF_IF2_dom3_sf"/>
</dbReference>
<dbReference type="STRING" id="926567.TheveDRAFT_0806"/>
<dbReference type="SUPFAM" id="SSF52156">
    <property type="entry name" value="Initiation factor IF2/eIF5b, domain 3"/>
    <property type="match status" value="1"/>
</dbReference>
<dbReference type="PANTHER" id="PTHR43381">
    <property type="entry name" value="TRANSLATION INITIATION FACTOR IF-2-RELATED"/>
    <property type="match status" value="1"/>
</dbReference>
<reference evidence="12 13" key="1">
    <citation type="submission" date="2011-10" db="EMBL/GenBank/DDBJ databases">
        <title>The Noncontiguous Finished genome of Thermanaerovibrio velox DSM 12556.</title>
        <authorList>
            <consortium name="US DOE Joint Genome Institute (JGI-PGF)"/>
            <person name="Lucas S."/>
            <person name="Copeland A."/>
            <person name="Lapidus A."/>
            <person name="Glavina del Rio T."/>
            <person name="Dalin E."/>
            <person name="Tice H."/>
            <person name="Bruce D."/>
            <person name="Goodwin L."/>
            <person name="Pitluck S."/>
            <person name="Peters L."/>
            <person name="Mikhailova N."/>
            <person name="Teshima H."/>
            <person name="Kyrpides N."/>
            <person name="Mavromatis K."/>
            <person name="Ivanova N."/>
            <person name="Markowitz V."/>
            <person name="Cheng J.-F."/>
            <person name="Hugenholtz P."/>
            <person name="Woyke T."/>
            <person name="Wu D."/>
            <person name="Spring S."/>
            <person name="Brambilla E.-M."/>
            <person name="Klenk H.-P."/>
            <person name="Eisen J.A."/>
        </authorList>
    </citation>
    <scope>NUCLEOTIDE SEQUENCE [LARGE SCALE GENOMIC DNA]</scope>
    <source>
        <strain evidence="12 13">DSM 12556</strain>
    </source>
</reference>
<evidence type="ECO:0000256" key="4">
    <source>
        <dbReference type="ARBA" id="ARBA00022741"/>
    </source>
</evidence>
<keyword evidence="8" id="KW-0963">Cytoplasm</keyword>
<dbReference type="InterPro" id="IPR000178">
    <property type="entry name" value="TF_IF2_bacterial-like"/>
</dbReference>
<feature type="region of interest" description="G-domain" evidence="8">
    <location>
        <begin position="174"/>
        <end position="322"/>
    </location>
</feature>
<dbReference type="CDD" id="cd03702">
    <property type="entry name" value="IF2_mtIF2_II"/>
    <property type="match status" value="1"/>
</dbReference>
<feature type="region of interest" description="Disordered" evidence="10">
    <location>
        <begin position="129"/>
        <end position="174"/>
    </location>
</feature>
<dbReference type="InterPro" id="IPR023115">
    <property type="entry name" value="TIF_IF2_dom3"/>
</dbReference>
<dbReference type="eggNOG" id="COG0532">
    <property type="taxonomic scope" value="Bacteria"/>
</dbReference>
<dbReference type="Gene3D" id="1.10.10.2480">
    <property type="match status" value="1"/>
</dbReference>
<dbReference type="Gene3D" id="3.40.50.300">
    <property type="entry name" value="P-loop containing nucleotide triphosphate hydrolases"/>
    <property type="match status" value="1"/>
</dbReference>
<dbReference type="Pfam" id="PF00009">
    <property type="entry name" value="GTP_EFTU"/>
    <property type="match status" value="1"/>
</dbReference>
<proteinExistence type="inferred from homology"/>
<keyword evidence="4 8" id="KW-0547">Nucleotide-binding</keyword>
<dbReference type="HOGENOM" id="CLU_006301_5_1_0"/>
<dbReference type="HAMAP" id="MF_00100_B">
    <property type="entry name" value="IF_2_B"/>
    <property type="match status" value="1"/>
</dbReference>
<dbReference type="InterPro" id="IPR027417">
    <property type="entry name" value="P-loop_NTPase"/>
</dbReference>
<dbReference type="AlphaFoldDB" id="H0URL6"/>
<protein>
    <recommendedName>
        <fullName evidence="2 8">Translation initiation factor IF-2</fullName>
    </recommendedName>
</protein>
<dbReference type="PANTHER" id="PTHR43381:SF5">
    <property type="entry name" value="TR-TYPE G DOMAIN-CONTAINING PROTEIN"/>
    <property type="match status" value="1"/>
</dbReference>
<name>H0URL6_9BACT</name>
<organism evidence="12 13">
    <name type="scientific">Thermanaerovibrio velox DSM 12556</name>
    <dbReference type="NCBI Taxonomy" id="926567"/>
    <lineage>
        <taxon>Bacteria</taxon>
        <taxon>Thermotogati</taxon>
        <taxon>Synergistota</taxon>
        <taxon>Synergistia</taxon>
        <taxon>Synergistales</taxon>
        <taxon>Synergistaceae</taxon>
        <taxon>Thermanaerovibrio</taxon>
    </lineage>
</organism>
<gene>
    <name evidence="8" type="primary">infB</name>
    <name evidence="12" type="ORF">TheveDRAFT_0806</name>
</gene>
<dbReference type="NCBIfam" id="TIGR00231">
    <property type="entry name" value="small_GTP"/>
    <property type="match status" value="1"/>
</dbReference>
<dbReference type="PROSITE" id="PS51722">
    <property type="entry name" value="G_TR_2"/>
    <property type="match status" value="1"/>
</dbReference>
<dbReference type="GO" id="GO:0003924">
    <property type="term" value="F:GTPase activity"/>
    <property type="evidence" value="ECO:0007669"/>
    <property type="project" value="UniProtKB-UniRule"/>
</dbReference>
<dbReference type="InterPro" id="IPR009000">
    <property type="entry name" value="Transl_B-barrel_sf"/>
</dbReference>
<accession>H0URL6</accession>
<dbReference type="SUPFAM" id="SSF50447">
    <property type="entry name" value="Translation proteins"/>
    <property type="match status" value="2"/>
</dbReference>
<dbReference type="Proteomes" id="UP000005730">
    <property type="component" value="Chromosome"/>
</dbReference>
<dbReference type="InterPro" id="IPR006847">
    <property type="entry name" value="IF2_N"/>
</dbReference>
<dbReference type="GO" id="GO:0005525">
    <property type="term" value="F:GTP binding"/>
    <property type="evidence" value="ECO:0007669"/>
    <property type="project" value="UniProtKB-KW"/>
</dbReference>
<feature type="domain" description="Tr-type G" evidence="11">
    <location>
        <begin position="171"/>
        <end position="340"/>
    </location>
</feature>
<dbReference type="EMBL" id="CM001377">
    <property type="protein sequence ID" value="EHM09955.1"/>
    <property type="molecule type" value="Genomic_DNA"/>
</dbReference>
<keyword evidence="6 8" id="KW-0342">GTP-binding</keyword>
<keyword evidence="3 8" id="KW-0396">Initiation factor</keyword>
<dbReference type="Gene3D" id="3.40.50.10050">
    <property type="entry name" value="Translation initiation factor IF- 2, domain 3"/>
    <property type="match status" value="1"/>
</dbReference>
<dbReference type="GO" id="GO:0005829">
    <property type="term" value="C:cytosol"/>
    <property type="evidence" value="ECO:0007669"/>
    <property type="project" value="TreeGrafter"/>
</dbReference>
<dbReference type="FunFam" id="3.40.50.300:FF:000019">
    <property type="entry name" value="Translation initiation factor IF-2"/>
    <property type="match status" value="1"/>
</dbReference>
<comment type="function">
    <text evidence="7 8 9">One of the essential components for the initiation of protein synthesis. Protects formylmethionyl-tRNA from spontaneous hydrolysis and promotes its binding to the 30S ribosomal subunits. Also involved in the hydrolysis of GTP during the formation of the 70S ribosomal complex.</text>
</comment>
<evidence type="ECO:0000256" key="1">
    <source>
        <dbReference type="ARBA" id="ARBA00007733"/>
    </source>
</evidence>
<evidence type="ECO:0000313" key="12">
    <source>
        <dbReference type="EMBL" id="EHM09955.1"/>
    </source>
</evidence>
<dbReference type="InterPro" id="IPR000795">
    <property type="entry name" value="T_Tr_GTP-bd_dom"/>
</dbReference>
<evidence type="ECO:0000256" key="3">
    <source>
        <dbReference type="ARBA" id="ARBA00022540"/>
    </source>
</evidence>
<dbReference type="InterPro" id="IPR053905">
    <property type="entry name" value="EF-G-like_DII"/>
</dbReference>
<dbReference type="CDD" id="cd03692">
    <property type="entry name" value="mtIF2_IVc"/>
    <property type="match status" value="1"/>
</dbReference>
<sequence>MILLSKIRVYELAKMLGKSNGELMDILKDLGVDVKTHMSSIDADVAQLVEDTVLGGGRAVEDKSQGAKRVQYRPGCSVGDIAKALGQTPGGVVKVLVEAGMMAPASAVADEKVLAVLSEHFGVVFEPSQGAEAGLNQPGDTRLTKGEKSSGGKGKPKTKKEVAAPSGQMQPRPPIVTVMGHVDHGKTTLLDFIRKTKVADKEAGGITQHIGASVVDYGGKRIVFLDTPGHEAFTAMRARGAKVTDIAILVVAADDGVMPQTLEALNHAKAAGVPIIVAINKVDKPEARPDRVRQQLSDHGLVPEEWGGDTVMVEVAAKSGLGVDQLLEMVLLVAEMEELKADPNGEPRGTVVEANLDKGKGPVATVIVQEGTLRRGHVIRTNSTWGKIRAMLDHRGNFIDAAGPSTPVEILGFESVPQPGETFERVADEREARELYQMHLQEKRSAEVKKESRLTLEELYERMQEGGESPQLNLVLKCDVQGSVEAFRSSLLKLSTDEVGINIVHEGVGRISESDVMLASASNAIIIGFNVRPDANAKKIAENEGVQIRLYRVIYDVLDDVKAALEGMLSPTIRENILGQAEIRAVFKVPKVGKIAGCYVQEGLIRRNAKVRLIREGVVIWEGALATLKRFKDDVREVSAGYECGLSFQNFQDFREGDVVEAYELVKEKRHLD</sequence>
<dbReference type="Pfam" id="PF04760">
    <property type="entry name" value="IF2_N"/>
    <property type="match status" value="1"/>
</dbReference>
<keyword evidence="5 8" id="KW-0648">Protein biosynthesis</keyword>
<dbReference type="PROSITE" id="PS01176">
    <property type="entry name" value="IF2"/>
    <property type="match status" value="1"/>
</dbReference>
<evidence type="ECO:0000256" key="7">
    <source>
        <dbReference type="ARBA" id="ARBA00025162"/>
    </source>
</evidence>
<evidence type="ECO:0000256" key="9">
    <source>
        <dbReference type="RuleBase" id="RU000644"/>
    </source>
</evidence>
<evidence type="ECO:0000256" key="10">
    <source>
        <dbReference type="SAM" id="MobiDB-lite"/>
    </source>
</evidence>
<dbReference type="Pfam" id="PF22042">
    <property type="entry name" value="EF-G_D2"/>
    <property type="match status" value="1"/>
</dbReference>
<dbReference type="InterPro" id="IPR015760">
    <property type="entry name" value="TIF_IF2"/>
</dbReference>
<evidence type="ECO:0000256" key="2">
    <source>
        <dbReference type="ARBA" id="ARBA00020675"/>
    </source>
</evidence>
<keyword evidence="13" id="KW-1185">Reference proteome</keyword>
<dbReference type="SUPFAM" id="SSF52540">
    <property type="entry name" value="P-loop containing nucleoside triphosphate hydrolases"/>
    <property type="match status" value="1"/>
</dbReference>
<dbReference type="Pfam" id="PF11987">
    <property type="entry name" value="IF-2"/>
    <property type="match status" value="1"/>
</dbReference>
<dbReference type="FunFam" id="2.40.30.10:FF:000054">
    <property type="entry name" value="Translation initiation factor IF-2"/>
    <property type="match status" value="1"/>
</dbReference>
<feature type="binding site" evidence="8">
    <location>
        <begin position="280"/>
        <end position="283"/>
    </location>
    <ligand>
        <name>GTP</name>
        <dbReference type="ChEBI" id="CHEBI:37565"/>
    </ligand>
</feature>
<dbReference type="Gene3D" id="2.40.30.10">
    <property type="entry name" value="Translation factors"/>
    <property type="match status" value="2"/>
</dbReference>
<evidence type="ECO:0000256" key="5">
    <source>
        <dbReference type="ARBA" id="ARBA00022917"/>
    </source>
</evidence>
<dbReference type="FunFam" id="2.40.30.10:FF:000008">
    <property type="entry name" value="Translation initiation factor IF-2"/>
    <property type="match status" value="1"/>
</dbReference>
<comment type="similarity">
    <text evidence="1 8 9">Belongs to the TRAFAC class translation factor GTPase superfamily. Classic translation factor GTPase family. IF-2 subfamily.</text>
</comment>
<evidence type="ECO:0000256" key="8">
    <source>
        <dbReference type="HAMAP-Rule" id="MF_00100"/>
    </source>
</evidence>
<dbReference type="InterPro" id="IPR005225">
    <property type="entry name" value="Small_GTP-bd"/>
</dbReference>
<feature type="binding site" evidence="8">
    <location>
        <begin position="226"/>
        <end position="230"/>
    </location>
    <ligand>
        <name>GTP</name>
        <dbReference type="ChEBI" id="CHEBI:37565"/>
    </ligand>
</feature>
<comment type="subcellular location">
    <subcellularLocation>
        <location evidence="8">Cytoplasm</location>
    </subcellularLocation>
</comment>
<dbReference type="FunFam" id="3.40.50.10050:FF:000001">
    <property type="entry name" value="Translation initiation factor IF-2"/>
    <property type="match status" value="1"/>
</dbReference>